<name>A0A2A6E1I0_9BACL</name>
<gene>
    <name evidence="3" type="ORF">BLM47_05155</name>
</gene>
<evidence type="ECO:0000313" key="4">
    <source>
        <dbReference type="Proteomes" id="UP000243688"/>
    </source>
</evidence>
<evidence type="ECO:0000259" key="2">
    <source>
        <dbReference type="SMART" id="SM00670"/>
    </source>
</evidence>
<organism evidence="3 4">
    <name type="scientific">Candidatus Reconcilbacillus cellulovorans</name>
    <dbReference type="NCBI Taxonomy" id="1906605"/>
    <lineage>
        <taxon>Bacteria</taxon>
        <taxon>Bacillati</taxon>
        <taxon>Bacillota</taxon>
        <taxon>Bacilli</taxon>
        <taxon>Bacillales</taxon>
        <taxon>Paenibacillaceae</taxon>
        <taxon>Candidatus Reconcilbacillus</taxon>
    </lineage>
</organism>
<dbReference type="SMART" id="SM00670">
    <property type="entry name" value="PINc"/>
    <property type="match status" value="1"/>
</dbReference>
<proteinExistence type="predicted"/>
<dbReference type="Pfam" id="PF01850">
    <property type="entry name" value="PIN"/>
    <property type="match status" value="1"/>
</dbReference>
<sequence>MGTVSGLGPRLKWNHYRKIAVDSNCFIYLIEGSPYERFLLSMFRSIERGEVKAVTSALTIAELMVGPYRSGDRNVQNQYRMALCGFRNLEFRAVDADVADLAAKLRVECGLKTPDAIQLATAMASGADVFVTNDRDFRRAGFPVLFLSPEGLSDGENETGDADDGGPVGESEEI</sequence>
<comment type="caution">
    <text evidence="3">The sequence shown here is derived from an EMBL/GenBank/DDBJ whole genome shotgun (WGS) entry which is preliminary data.</text>
</comment>
<dbReference type="SUPFAM" id="SSF88723">
    <property type="entry name" value="PIN domain-like"/>
    <property type="match status" value="1"/>
</dbReference>
<dbReference type="EMBL" id="MOXJ01000008">
    <property type="protein sequence ID" value="PDO10891.1"/>
    <property type="molecule type" value="Genomic_DNA"/>
</dbReference>
<dbReference type="Proteomes" id="UP000243688">
    <property type="component" value="Unassembled WGS sequence"/>
</dbReference>
<dbReference type="CDD" id="cd09874">
    <property type="entry name" value="PIN_MT3492-like"/>
    <property type="match status" value="1"/>
</dbReference>
<feature type="compositionally biased region" description="Acidic residues" evidence="1">
    <location>
        <begin position="153"/>
        <end position="174"/>
    </location>
</feature>
<dbReference type="Gene3D" id="3.40.50.1010">
    <property type="entry name" value="5'-nuclease"/>
    <property type="match status" value="1"/>
</dbReference>
<reference evidence="3 4" key="1">
    <citation type="submission" date="2016-12" db="EMBL/GenBank/DDBJ databases">
        <title>Candidatus Reconcilibacillus cellulovorans genome.</title>
        <authorList>
            <person name="Kolinko S."/>
            <person name="Wu Y.-W."/>
            <person name="Tachea F."/>
            <person name="Denzel E."/>
            <person name="Hiras J."/>
            <person name="Baecker N."/>
            <person name="Chan L.J."/>
            <person name="Eichorst S.A."/>
            <person name="Frey D."/>
            <person name="Adams P.D."/>
            <person name="Pray T."/>
            <person name="Tanjore D."/>
            <person name="Petzold C.J."/>
            <person name="Gladden J.M."/>
            <person name="Simmons B.A."/>
            <person name="Singer S.W."/>
        </authorList>
    </citation>
    <scope>NUCLEOTIDE SEQUENCE [LARGE SCALE GENOMIC DNA]</scope>
    <source>
        <strain evidence="3">JTherm</strain>
    </source>
</reference>
<accession>A0A2A6E1I0</accession>
<feature type="domain" description="PIN" evidence="2">
    <location>
        <begin position="17"/>
        <end position="139"/>
    </location>
</feature>
<dbReference type="AlphaFoldDB" id="A0A2A6E1I0"/>
<evidence type="ECO:0000256" key="1">
    <source>
        <dbReference type="SAM" id="MobiDB-lite"/>
    </source>
</evidence>
<dbReference type="InterPro" id="IPR029060">
    <property type="entry name" value="PIN-like_dom_sf"/>
</dbReference>
<protein>
    <recommendedName>
        <fullName evidence="2">PIN domain-containing protein</fullName>
    </recommendedName>
</protein>
<dbReference type="InterPro" id="IPR002716">
    <property type="entry name" value="PIN_dom"/>
</dbReference>
<evidence type="ECO:0000313" key="3">
    <source>
        <dbReference type="EMBL" id="PDO10891.1"/>
    </source>
</evidence>
<feature type="region of interest" description="Disordered" evidence="1">
    <location>
        <begin position="149"/>
        <end position="174"/>
    </location>
</feature>